<name>A0A759SPB2_SALER</name>
<comment type="caution">
    <text evidence="1">The sequence shown here is derived from an EMBL/GenBank/DDBJ whole genome shotgun (WGS) entry which is preliminary data.</text>
</comment>
<proteinExistence type="predicted"/>
<protein>
    <submittedName>
        <fullName evidence="1">Host cell division inhibitor Icd-like protein</fullName>
    </submittedName>
</protein>
<dbReference type="AlphaFoldDB" id="A0A759SPB2"/>
<dbReference type="EMBL" id="DAAXPO010000017">
    <property type="protein sequence ID" value="HAG2025311.1"/>
    <property type="molecule type" value="Genomic_DNA"/>
</dbReference>
<gene>
    <name evidence="1" type="ORF">G8T96_004378</name>
</gene>
<organism evidence="1">
    <name type="scientific">Salmonella enterica</name>
    <name type="common">Salmonella choleraesuis</name>
    <dbReference type="NCBI Taxonomy" id="28901"/>
    <lineage>
        <taxon>Bacteria</taxon>
        <taxon>Pseudomonadati</taxon>
        <taxon>Pseudomonadota</taxon>
        <taxon>Gammaproteobacteria</taxon>
        <taxon>Enterobacterales</taxon>
        <taxon>Enterobacteriaceae</taxon>
        <taxon>Salmonella</taxon>
    </lineage>
</organism>
<evidence type="ECO:0000313" key="1">
    <source>
        <dbReference type="EMBL" id="HAG2025311.1"/>
    </source>
</evidence>
<reference evidence="1" key="2">
    <citation type="submission" date="2020-02" db="EMBL/GenBank/DDBJ databases">
        <authorList>
            <consortium name="NCBI Pathogen Detection Project"/>
        </authorList>
    </citation>
    <scope>NUCLEOTIDE SEQUENCE</scope>
    <source>
        <strain evidence="1">MA.CK_01/00001647</strain>
    </source>
</reference>
<accession>A0A759SPB2</accession>
<dbReference type="NCBIfam" id="NF033153">
    <property type="entry name" value="phage_ICD_like"/>
    <property type="match status" value="1"/>
</dbReference>
<reference evidence="1" key="1">
    <citation type="journal article" date="2018" name="Genome Biol.">
        <title>SKESA: strategic k-mer extension for scrupulous assemblies.</title>
        <authorList>
            <person name="Souvorov A."/>
            <person name="Agarwala R."/>
            <person name="Lipman D.J."/>
        </authorList>
    </citation>
    <scope>NUCLEOTIDE SEQUENCE</scope>
    <source>
        <strain evidence="1">MA.CK_01/00001647</strain>
    </source>
</reference>
<sequence>MACSHDTQTRPEFTYLFLGAPSDKPNTTPVVLRAEANNEQQARSHFLNWNLVFAAQIRTKAPCRLQLMDGADRFSWIFEQLPDVCTSGVQEVAYV</sequence>